<dbReference type="GO" id="GO:0043138">
    <property type="term" value="F:3'-5' DNA helicase activity"/>
    <property type="evidence" value="ECO:0007669"/>
    <property type="project" value="TreeGrafter"/>
</dbReference>
<evidence type="ECO:0000313" key="8">
    <source>
        <dbReference type="EMBL" id="KAK7251140.1"/>
    </source>
</evidence>
<dbReference type="Pfam" id="PF03141">
    <property type="entry name" value="Methyltransf_29"/>
    <property type="match status" value="1"/>
</dbReference>
<dbReference type="GO" id="GO:0003677">
    <property type="term" value="F:DNA binding"/>
    <property type="evidence" value="ECO:0007669"/>
    <property type="project" value="UniProtKB-KW"/>
</dbReference>
<evidence type="ECO:0000313" key="9">
    <source>
        <dbReference type="Proteomes" id="UP001372338"/>
    </source>
</evidence>
<dbReference type="GO" id="GO:0000724">
    <property type="term" value="P:double-strand break repair via homologous recombination"/>
    <property type="evidence" value="ECO:0007669"/>
    <property type="project" value="TreeGrafter"/>
</dbReference>
<dbReference type="GO" id="GO:0008168">
    <property type="term" value="F:methyltransferase activity"/>
    <property type="evidence" value="ECO:0007669"/>
    <property type="project" value="UniProtKB-KW"/>
</dbReference>
<dbReference type="InterPro" id="IPR004159">
    <property type="entry name" value="Put_SAM_MeTrfase"/>
</dbReference>
<evidence type="ECO:0000256" key="3">
    <source>
        <dbReference type="ARBA" id="ARBA00022679"/>
    </source>
</evidence>
<comment type="similarity">
    <text evidence="1">Belongs to the helicase family. RecQ subfamily.</text>
</comment>
<evidence type="ECO:0000256" key="1">
    <source>
        <dbReference type="ARBA" id="ARBA00005446"/>
    </source>
</evidence>
<evidence type="ECO:0000256" key="6">
    <source>
        <dbReference type="ARBA" id="ARBA00023180"/>
    </source>
</evidence>
<dbReference type="GO" id="GO:0032259">
    <property type="term" value="P:methylation"/>
    <property type="evidence" value="ECO:0007669"/>
    <property type="project" value="UniProtKB-KW"/>
</dbReference>
<dbReference type="InterPro" id="IPR002464">
    <property type="entry name" value="DNA/RNA_helicase_DEAH_CS"/>
</dbReference>
<gene>
    <name evidence="8" type="ORF">RIF29_34077</name>
</gene>
<sequence length="220" mass="24831">MSTYPRTYDLIHADSVFSLYSGRIQEQVNFGKIKSNTDVLDKFLSKTGIQRFNPKISDSKPKFIYMSFAFGEGSILNEIMYTNSPRTIDDLKHVTHLLAVDTTTYITLFEACDTSFLYVYESFWSNLLKEGISLLVVDEAHCISELGHDFRVEYNKLDKLRGVLPDVPFVGLTATATEKIFAEGARGEPTDAELAEATNNVRVKKEIQIGRAARNKLIKV</sequence>
<dbReference type="PROSITE" id="PS51192">
    <property type="entry name" value="HELICASE_ATP_BIND_1"/>
    <property type="match status" value="1"/>
</dbReference>
<dbReference type="InterPro" id="IPR014001">
    <property type="entry name" value="Helicase_ATP-bd"/>
</dbReference>
<dbReference type="PANTHER" id="PTHR13710:SF120">
    <property type="entry name" value="BIFUNCTIONAL 3'-5' EXONUCLEASE_ATP-DEPENDENT HELICASE WRN"/>
    <property type="match status" value="1"/>
</dbReference>
<comment type="caution">
    <text evidence="8">The sequence shown here is derived from an EMBL/GenBank/DDBJ whole genome shotgun (WGS) entry which is preliminary data.</text>
</comment>
<dbReference type="Proteomes" id="UP001372338">
    <property type="component" value="Unassembled WGS sequence"/>
</dbReference>
<keyword evidence="3" id="KW-0808">Transferase</keyword>
<evidence type="ECO:0000256" key="5">
    <source>
        <dbReference type="ARBA" id="ARBA00023125"/>
    </source>
</evidence>
<keyword evidence="9" id="KW-1185">Reference proteome</keyword>
<dbReference type="GO" id="GO:0005737">
    <property type="term" value="C:cytoplasm"/>
    <property type="evidence" value="ECO:0007669"/>
    <property type="project" value="TreeGrafter"/>
</dbReference>
<dbReference type="PANTHER" id="PTHR13710">
    <property type="entry name" value="DNA HELICASE RECQ FAMILY MEMBER"/>
    <property type="match status" value="1"/>
</dbReference>
<reference evidence="8 9" key="1">
    <citation type="submission" date="2024-01" db="EMBL/GenBank/DDBJ databases">
        <title>The genomes of 5 underutilized Papilionoideae crops provide insights into root nodulation and disease resistanc.</title>
        <authorList>
            <person name="Yuan L."/>
        </authorList>
    </citation>
    <scope>NUCLEOTIDE SEQUENCE [LARGE SCALE GENOMIC DNA]</scope>
    <source>
        <strain evidence="8">ZHUSHIDOU_FW_LH</strain>
        <tissue evidence="8">Leaf</tissue>
    </source>
</reference>
<proteinExistence type="inferred from homology"/>
<dbReference type="GO" id="GO:0009378">
    <property type="term" value="F:four-way junction helicase activity"/>
    <property type="evidence" value="ECO:0007669"/>
    <property type="project" value="TreeGrafter"/>
</dbReference>
<dbReference type="GO" id="GO:0005634">
    <property type="term" value="C:nucleus"/>
    <property type="evidence" value="ECO:0007669"/>
    <property type="project" value="TreeGrafter"/>
</dbReference>
<keyword evidence="4" id="KW-0378">Hydrolase</keyword>
<dbReference type="GO" id="GO:0016787">
    <property type="term" value="F:hydrolase activity"/>
    <property type="evidence" value="ECO:0007669"/>
    <property type="project" value="UniProtKB-KW"/>
</dbReference>
<keyword evidence="2" id="KW-0489">Methyltransferase</keyword>
<organism evidence="8 9">
    <name type="scientific">Crotalaria pallida</name>
    <name type="common">Smooth rattlebox</name>
    <name type="synonym">Crotalaria striata</name>
    <dbReference type="NCBI Taxonomy" id="3830"/>
    <lineage>
        <taxon>Eukaryota</taxon>
        <taxon>Viridiplantae</taxon>
        <taxon>Streptophyta</taxon>
        <taxon>Embryophyta</taxon>
        <taxon>Tracheophyta</taxon>
        <taxon>Spermatophyta</taxon>
        <taxon>Magnoliopsida</taxon>
        <taxon>eudicotyledons</taxon>
        <taxon>Gunneridae</taxon>
        <taxon>Pentapetalae</taxon>
        <taxon>rosids</taxon>
        <taxon>fabids</taxon>
        <taxon>Fabales</taxon>
        <taxon>Fabaceae</taxon>
        <taxon>Papilionoideae</taxon>
        <taxon>50 kb inversion clade</taxon>
        <taxon>genistoids sensu lato</taxon>
        <taxon>core genistoids</taxon>
        <taxon>Crotalarieae</taxon>
        <taxon>Crotalaria</taxon>
    </lineage>
</organism>
<evidence type="ECO:0000259" key="7">
    <source>
        <dbReference type="PROSITE" id="PS51192"/>
    </source>
</evidence>
<dbReference type="PROSITE" id="PS00690">
    <property type="entry name" value="DEAH_ATP_HELICASE"/>
    <property type="match status" value="1"/>
</dbReference>
<accession>A0AAN9E8K5</accession>
<name>A0AAN9E8K5_CROPI</name>
<evidence type="ECO:0000256" key="4">
    <source>
        <dbReference type="ARBA" id="ARBA00022801"/>
    </source>
</evidence>
<keyword evidence="5" id="KW-0238">DNA-binding</keyword>
<dbReference type="InterPro" id="IPR027417">
    <property type="entry name" value="P-loop_NTPase"/>
</dbReference>
<keyword evidence="6" id="KW-0325">Glycoprotein</keyword>
<evidence type="ECO:0000256" key="2">
    <source>
        <dbReference type="ARBA" id="ARBA00022603"/>
    </source>
</evidence>
<dbReference type="AlphaFoldDB" id="A0AAN9E8K5"/>
<feature type="domain" description="Helicase ATP-binding" evidence="7">
    <location>
        <begin position="122"/>
        <end position="194"/>
    </location>
</feature>
<dbReference type="EMBL" id="JAYWIO010000007">
    <property type="protein sequence ID" value="KAK7251140.1"/>
    <property type="molecule type" value="Genomic_DNA"/>
</dbReference>
<protein>
    <recommendedName>
        <fullName evidence="7">Helicase ATP-binding domain-containing protein</fullName>
    </recommendedName>
</protein>
<dbReference type="SUPFAM" id="SSF52540">
    <property type="entry name" value="P-loop containing nucleoside triphosphate hydrolases"/>
    <property type="match status" value="1"/>
</dbReference>
<dbReference type="Gene3D" id="3.40.50.300">
    <property type="entry name" value="P-loop containing nucleotide triphosphate hydrolases"/>
    <property type="match status" value="1"/>
</dbReference>
<dbReference type="GO" id="GO:0005694">
    <property type="term" value="C:chromosome"/>
    <property type="evidence" value="ECO:0007669"/>
    <property type="project" value="TreeGrafter"/>
</dbReference>